<dbReference type="NCBIfam" id="NF040974">
    <property type="entry name" value="RepABC_RepC"/>
    <property type="match status" value="1"/>
</dbReference>
<accession>A0A6A8ABB3</accession>
<dbReference type="InterPro" id="IPR036390">
    <property type="entry name" value="WH_DNA-bd_sf"/>
</dbReference>
<gene>
    <name evidence="4" type="ORF">GAO09_08485</name>
</gene>
<feature type="region of interest" description="Disordered" evidence="1">
    <location>
        <begin position="243"/>
        <end position="281"/>
    </location>
</feature>
<dbReference type="Pfam" id="PF11800">
    <property type="entry name" value="RP-C_C"/>
    <property type="match status" value="1"/>
</dbReference>
<name>A0A6A8ABB3_9HYPH</name>
<organism evidence="4 5">
    <name type="scientific">Endobacterium cereale</name>
    <dbReference type="NCBI Taxonomy" id="2663029"/>
    <lineage>
        <taxon>Bacteria</taxon>
        <taxon>Pseudomonadati</taxon>
        <taxon>Pseudomonadota</taxon>
        <taxon>Alphaproteobacteria</taxon>
        <taxon>Hyphomicrobiales</taxon>
        <taxon>Rhizobiaceae</taxon>
        <taxon>Endobacterium</taxon>
    </lineage>
</organism>
<dbReference type="InterPro" id="IPR047611">
    <property type="entry name" value="RepABC_RepC"/>
</dbReference>
<feature type="compositionally biased region" description="Polar residues" evidence="1">
    <location>
        <begin position="248"/>
        <end position="263"/>
    </location>
</feature>
<sequence>MQIGNVTTPFGRRPMTLALVKGQLDAAGPRPERAVEKWKVFRDVAEAREMLGLQDRAVALLDALLTFYPGNELKPDGSLVVFPSNAQLSIRAHGIAGTTLRRHLAALVDAGLIHRRDSPNGKRYAHRDNGGQIEQAFGFDLEPLVSRAAELAGLAQKVAEEGRAFRRSKEALTICRRDVRKLISAAMEEGADGDWEMIETMYVSILAGLPRTPNRAQVENTLEEMGLLREEILNRLEIQLKSQKTDSNDVQNGRHIQNSNPESSYELEPSSGKEQRAKPEPIRIRVAEPIKAFPLGMVMRACPQIADYGPGGEIASWRDLMGAAVVARSALGVSPSAYQEACEVMGPENAAATIACILERGGHINSAGGYLRNLTERSRRGEFSLGPVLMALLRANGGEEARRIG</sequence>
<evidence type="ECO:0000259" key="3">
    <source>
        <dbReference type="Pfam" id="PF11800"/>
    </source>
</evidence>
<evidence type="ECO:0000256" key="1">
    <source>
        <dbReference type="SAM" id="MobiDB-lite"/>
    </source>
</evidence>
<comment type="caution">
    <text evidence="4">The sequence shown here is derived from an EMBL/GenBank/DDBJ whole genome shotgun (WGS) entry which is preliminary data.</text>
</comment>
<reference evidence="4 5" key="1">
    <citation type="submission" date="2019-11" db="EMBL/GenBank/DDBJ databases">
        <title>Genome analysis of Rhizobacterium cereale a novel genus and species isolated from maize roots in North Spain.</title>
        <authorList>
            <person name="Menendez E."/>
            <person name="Flores-Felix J.D."/>
            <person name="Ramirez-Bahena M.-H."/>
            <person name="Igual J.M."/>
            <person name="Garcia-Fraile P."/>
            <person name="Peix A."/>
            <person name="Velazquez E."/>
        </authorList>
    </citation>
    <scope>NUCLEOTIDE SEQUENCE [LARGE SCALE GENOMIC DNA]</scope>
    <source>
        <strain evidence="4 5">RZME27</strain>
    </source>
</reference>
<dbReference type="RefSeq" id="WP_153353596.1">
    <property type="nucleotide sequence ID" value="NZ_JAYKOO010000012.1"/>
</dbReference>
<dbReference type="Proteomes" id="UP000435138">
    <property type="component" value="Unassembled WGS sequence"/>
</dbReference>
<dbReference type="Pfam" id="PF03428">
    <property type="entry name" value="RP-C"/>
    <property type="match status" value="1"/>
</dbReference>
<feature type="domain" description="Plasmid replication protein C C-terminal" evidence="3">
    <location>
        <begin position="294"/>
        <end position="394"/>
    </location>
</feature>
<dbReference type="AlphaFoldDB" id="A0A6A8ABB3"/>
<dbReference type="InterPro" id="IPR021760">
    <property type="entry name" value="RepC_C"/>
</dbReference>
<dbReference type="SUPFAM" id="SSF46785">
    <property type="entry name" value="Winged helix' DNA-binding domain"/>
    <property type="match status" value="1"/>
</dbReference>
<dbReference type="EMBL" id="WIXI01000039">
    <property type="protein sequence ID" value="MQY46091.1"/>
    <property type="molecule type" value="Genomic_DNA"/>
</dbReference>
<evidence type="ECO:0000313" key="5">
    <source>
        <dbReference type="Proteomes" id="UP000435138"/>
    </source>
</evidence>
<evidence type="ECO:0000313" key="4">
    <source>
        <dbReference type="EMBL" id="MQY46091.1"/>
    </source>
</evidence>
<dbReference type="InterPro" id="IPR005090">
    <property type="entry name" value="RepC_N"/>
</dbReference>
<protein>
    <submittedName>
        <fullName evidence="4">Replication initiation protein RepC</fullName>
    </submittedName>
</protein>
<proteinExistence type="predicted"/>
<keyword evidence="5" id="KW-1185">Reference proteome</keyword>
<feature type="domain" description="Plasmid replication protein C N-terminal" evidence="2">
    <location>
        <begin position="13"/>
        <end position="186"/>
    </location>
</feature>
<dbReference type="NCBIfam" id="NF010396">
    <property type="entry name" value="PRK13824.1"/>
    <property type="match status" value="1"/>
</dbReference>
<evidence type="ECO:0000259" key="2">
    <source>
        <dbReference type="Pfam" id="PF03428"/>
    </source>
</evidence>
<feature type="compositionally biased region" description="Basic and acidic residues" evidence="1">
    <location>
        <begin position="271"/>
        <end position="281"/>
    </location>
</feature>